<evidence type="ECO:0000313" key="2">
    <source>
        <dbReference type="EMBL" id="PEQ23499.1"/>
    </source>
</evidence>
<gene>
    <name evidence="2" type="ORF">CH238_13695</name>
    <name evidence="1" type="ORF">CLOLEP_03548</name>
</gene>
<dbReference type="EMBL" id="ABCB02000021">
    <property type="protein sequence ID" value="EDO59500.1"/>
    <property type="molecule type" value="Genomic_DNA"/>
</dbReference>
<protein>
    <submittedName>
        <fullName evidence="1">Uncharacterized protein</fullName>
    </submittedName>
</protein>
<dbReference type="Proteomes" id="UP000220611">
    <property type="component" value="Unassembled WGS sequence"/>
</dbReference>
<evidence type="ECO:0000313" key="1">
    <source>
        <dbReference type="EMBL" id="EDO59500.1"/>
    </source>
</evidence>
<accession>A7VY72</accession>
<reference evidence="1 3" key="2">
    <citation type="submission" date="2007-08" db="EMBL/GenBank/DDBJ databases">
        <authorList>
            <person name="Fulton L."/>
            <person name="Clifton S."/>
            <person name="Fulton B."/>
            <person name="Xu J."/>
            <person name="Minx P."/>
            <person name="Pepin K.H."/>
            <person name="Johnson M."/>
            <person name="Thiruvilangam P."/>
            <person name="Bhonagiri V."/>
            <person name="Nash W.E."/>
            <person name="Wang C."/>
            <person name="Mardis E.R."/>
            <person name="Wilson R.K."/>
        </authorList>
    </citation>
    <scope>NUCLEOTIDE SEQUENCE [LARGE SCALE GENOMIC DNA]</scope>
    <source>
        <strain evidence="1 3">DSM 753</strain>
    </source>
</reference>
<keyword evidence="4" id="KW-1185">Reference proteome</keyword>
<reference evidence="1 3" key="1">
    <citation type="submission" date="2007-08" db="EMBL/GenBank/DDBJ databases">
        <title>Draft genome sequence of Clostridium leptum (DSM 753).</title>
        <authorList>
            <person name="Sudarsanam P."/>
            <person name="Ley R."/>
            <person name="Guruge J."/>
            <person name="Turnbaugh P.J."/>
            <person name="Mahowald M."/>
            <person name="Liep D."/>
            <person name="Gordon J."/>
        </authorList>
    </citation>
    <scope>NUCLEOTIDE SEQUENCE [LARGE SCALE GENOMIC DNA]</scope>
    <source>
        <strain evidence="1 3">DSM 753</strain>
    </source>
</reference>
<dbReference type="Proteomes" id="UP000003490">
    <property type="component" value="Unassembled WGS sequence"/>
</dbReference>
<organism evidence="1 3">
    <name type="scientific">[Clostridium] leptum DSM 753</name>
    <dbReference type="NCBI Taxonomy" id="428125"/>
    <lineage>
        <taxon>Bacteria</taxon>
        <taxon>Bacillati</taxon>
        <taxon>Bacillota</taxon>
        <taxon>Clostridia</taxon>
        <taxon>Eubacteriales</taxon>
        <taxon>Oscillospiraceae</taxon>
        <taxon>Oscillospiraceae incertae sedis</taxon>
    </lineage>
</organism>
<dbReference type="EMBL" id="NOXF01000015">
    <property type="protein sequence ID" value="PEQ23499.1"/>
    <property type="molecule type" value="Genomic_DNA"/>
</dbReference>
<proteinExistence type="predicted"/>
<reference evidence="2 4" key="3">
    <citation type="submission" date="2017-07" db="EMBL/GenBank/DDBJ databases">
        <title>Prevalence of linear plasmids in Cutibacterium (Propionibacterium) acnes isolates obtained from prostatic tissue.</title>
        <authorList>
            <person name="Davidsson S."/>
            <person name="Carlsson J."/>
            <person name="Molling P."/>
            <person name="Andren O."/>
            <person name="Andersson S.-O."/>
            <person name="Brzuszkiewicz E."/>
            <person name="Poehlein A."/>
            <person name="Al-Zeer M."/>
            <person name="Brinkmann V."/>
            <person name="Scavenius C."/>
            <person name="Nazipi S."/>
            <person name="Soderquist B."/>
            <person name="Bruggemann H."/>
        </authorList>
    </citation>
    <scope>NUCLEOTIDE SEQUENCE [LARGE SCALE GENOMIC DNA]</scope>
    <source>
        <strain evidence="2 4">DSM 753</strain>
    </source>
</reference>
<dbReference type="AlphaFoldDB" id="A7VY72"/>
<sequence>MRYIRRGELSNADKRAKAAAIANGYEILGAYASKELRAKIWIITEADRSYTTILFPSEY</sequence>
<evidence type="ECO:0000313" key="4">
    <source>
        <dbReference type="Proteomes" id="UP000220611"/>
    </source>
</evidence>
<comment type="caution">
    <text evidence="1">The sequence shown here is derived from an EMBL/GenBank/DDBJ whole genome shotgun (WGS) entry which is preliminary data.</text>
</comment>
<name>A7VY72_9FIRM</name>
<evidence type="ECO:0000313" key="3">
    <source>
        <dbReference type="Proteomes" id="UP000003490"/>
    </source>
</evidence>
<dbReference type="HOGENOM" id="CLU_2952185_0_0_9"/>